<dbReference type="SUPFAM" id="SSF57850">
    <property type="entry name" value="RING/U-box"/>
    <property type="match status" value="1"/>
</dbReference>
<dbReference type="InterPro" id="IPR013083">
    <property type="entry name" value="Znf_RING/FYVE/PHD"/>
</dbReference>
<gene>
    <name evidence="7" type="ORF">C6P46_006437</name>
</gene>
<evidence type="ECO:0000256" key="1">
    <source>
        <dbReference type="ARBA" id="ARBA00022723"/>
    </source>
</evidence>
<keyword evidence="8" id="KW-1185">Reference proteome</keyword>
<keyword evidence="3" id="KW-0862">Zinc</keyword>
<dbReference type="InterPro" id="IPR001841">
    <property type="entry name" value="Znf_RING"/>
</dbReference>
<feature type="region of interest" description="Disordered" evidence="5">
    <location>
        <begin position="36"/>
        <end position="56"/>
    </location>
</feature>
<dbReference type="CDD" id="cd16454">
    <property type="entry name" value="RING-H2_PA-TM-RING"/>
    <property type="match status" value="1"/>
</dbReference>
<feature type="region of interest" description="Disordered" evidence="5">
    <location>
        <begin position="375"/>
        <end position="583"/>
    </location>
</feature>
<feature type="compositionally biased region" description="Basic and acidic residues" evidence="5">
    <location>
        <begin position="522"/>
        <end position="536"/>
    </location>
</feature>
<reference evidence="7 8" key="1">
    <citation type="submission" date="2020-11" db="EMBL/GenBank/DDBJ databases">
        <title>Kefir isolates.</title>
        <authorList>
            <person name="Marcisauskas S."/>
            <person name="Kim Y."/>
            <person name="Blasche S."/>
        </authorList>
    </citation>
    <scope>NUCLEOTIDE SEQUENCE [LARGE SCALE GENOMIC DNA]</scope>
    <source>
        <strain evidence="7 8">KR</strain>
    </source>
</reference>
<dbReference type="AlphaFoldDB" id="A0A9P6W626"/>
<evidence type="ECO:0000256" key="5">
    <source>
        <dbReference type="SAM" id="MobiDB-lite"/>
    </source>
</evidence>
<evidence type="ECO:0000259" key="6">
    <source>
        <dbReference type="PROSITE" id="PS50089"/>
    </source>
</evidence>
<dbReference type="Pfam" id="PF13639">
    <property type="entry name" value="zf-RING_2"/>
    <property type="match status" value="1"/>
</dbReference>
<dbReference type="PROSITE" id="PS50089">
    <property type="entry name" value="ZF_RING_2"/>
    <property type="match status" value="1"/>
</dbReference>
<proteinExistence type="predicted"/>
<feature type="domain" description="RING-type" evidence="6">
    <location>
        <begin position="324"/>
        <end position="365"/>
    </location>
</feature>
<dbReference type="Proteomes" id="UP000777482">
    <property type="component" value="Unassembled WGS sequence"/>
</dbReference>
<evidence type="ECO:0000256" key="4">
    <source>
        <dbReference type="PROSITE-ProRule" id="PRU00175"/>
    </source>
</evidence>
<keyword evidence="2 4" id="KW-0863">Zinc-finger</keyword>
<evidence type="ECO:0000313" key="8">
    <source>
        <dbReference type="Proteomes" id="UP000777482"/>
    </source>
</evidence>
<dbReference type="GO" id="GO:0016567">
    <property type="term" value="P:protein ubiquitination"/>
    <property type="evidence" value="ECO:0007669"/>
    <property type="project" value="TreeGrafter"/>
</dbReference>
<dbReference type="Gene3D" id="3.30.40.10">
    <property type="entry name" value="Zinc/RING finger domain, C3HC4 (zinc finger)"/>
    <property type="match status" value="1"/>
</dbReference>
<feature type="region of interest" description="Disordered" evidence="5">
    <location>
        <begin position="133"/>
        <end position="183"/>
    </location>
</feature>
<comment type="caution">
    <text evidence="7">The sequence shown here is derived from an EMBL/GenBank/DDBJ whole genome shotgun (WGS) entry which is preliminary data.</text>
</comment>
<feature type="compositionally biased region" description="Low complexity" evidence="5">
    <location>
        <begin position="538"/>
        <end position="570"/>
    </location>
</feature>
<dbReference type="GO" id="GO:0061630">
    <property type="term" value="F:ubiquitin protein ligase activity"/>
    <property type="evidence" value="ECO:0007669"/>
    <property type="project" value="TreeGrafter"/>
</dbReference>
<keyword evidence="1" id="KW-0479">Metal-binding</keyword>
<dbReference type="PANTHER" id="PTHR15710">
    <property type="entry name" value="E3 UBIQUITIN-PROTEIN LIGASE PRAJA"/>
    <property type="match status" value="1"/>
</dbReference>
<dbReference type="PANTHER" id="PTHR15710:SF243">
    <property type="entry name" value="E3 UBIQUITIN-PROTEIN LIGASE PRAJA-2 ISOFORM X1"/>
    <property type="match status" value="1"/>
</dbReference>
<feature type="region of interest" description="Disordered" evidence="5">
    <location>
        <begin position="195"/>
        <end position="235"/>
    </location>
</feature>
<organism evidence="7 8">
    <name type="scientific">Rhodotorula mucilaginosa</name>
    <name type="common">Yeast</name>
    <name type="synonym">Rhodotorula rubra</name>
    <dbReference type="NCBI Taxonomy" id="5537"/>
    <lineage>
        <taxon>Eukaryota</taxon>
        <taxon>Fungi</taxon>
        <taxon>Dikarya</taxon>
        <taxon>Basidiomycota</taxon>
        <taxon>Pucciniomycotina</taxon>
        <taxon>Microbotryomycetes</taxon>
        <taxon>Sporidiobolales</taxon>
        <taxon>Sporidiobolaceae</taxon>
        <taxon>Rhodotorula</taxon>
    </lineage>
</organism>
<feature type="compositionally biased region" description="Low complexity" evidence="5">
    <location>
        <begin position="133"/>
        <end position="154"/>
    </location>
</feature>
<dbReference type="InterPro" id="IPR011016">
    <property type="entry name" value="Znf_RING-CH"/>
</dbReference>
<dbReference type="OrthoDB" id="8062037at2759"/>
<dbReference type="EMBL" id="PUHQ01000008">
    <property type="protein sequence ID" value="KAG0665653.1"/>
    <property type="molecule type" value="Genomic_DNA"/>
</dbReference>
<sequence length="583" mass="60019">MTRYYCHECSHEGSDFATSPDGFTCPRCGGAFVEEIPDNDGMADDPREFDPVDEDDEEHHPFGFFRSASGAADNHQAPNQAGNGRFFHYESPGGGFVFTGGFGGAGGAAPPQHPGASNPLAYSLMQAFGLAPPAQGPQAAAAANAHGNGRAATGEGRPQARRWQSAGANEPANRQQQQQHGQDQVPIQNLAAFLNDAFGGPHPADDPGNNPFAEGGHETGPEPEEEQGHAANRGAAAQHPLGALFSLFGQVLGGHGGGFGLPTHANAGDYVWGSEANFQQLLNDLMEQAAGRAGPQPAPDDMIEKLPRLKISQDVLDMDSITTCGVCLDAFQLDDAAVALPCKHLYHEDCLVPWLKTSGTCPICRYALVPQPGQPGYGEEGNGPQQTPETGPTPSGSSTGRDGGSSATAPVAPDAAAAGPPRPPLSTRPSTAQIPDVEGGSTLPGSWVWPAAGGEADHRSPAEQNALTEERSSGEDAMVAQDSRDPEDAPLIDSGAGGTAERATSASGEESARSAARAAAEAAERRRAAEAEERKRQQAAAAATAAADESSSTSMAPASSDEPAGSSSSGTEQNGMPIIEDVD</sequence>
<dbReference type="SMART" id="SM00184">
    <property type="entry name" value="RING"/>
    <property type="match status" value="1"/>
</dbReference>
<evidence type="ECO:0000256" key="3">
    <source>
        <dbReference type="ARBA" id="ARBA00022833"/>
    </source>
</evidence>
<feature type="compositionally biased region" description="Low complexity" evidence="5">
    <location>
        <begin position="499"/>
        <end position="521"/>
    </location>
</feature>
<name>A0A9P6W626_RHOMI</name>
<dbReference type="GO" id="GO:0005737">
    <property type="term" value="C:cytoplasm"/>
    <property type="evidence" value="ECO:0007669"/>
    <property type="project" value="TreeGrafter"/>
</dbReference>
<protein>
    <recommendedName>
        <fullName evidence="6">RING-type domain-containing protein</fullName>
    </recommendedName>
</protein>
<dbReference type="SMART" id="SM00744">
    <property type="entry name" value="RINGv"/>
    <property type="match status" value="1"/>
</dbReference>
<evidence type="ECO:0000313" key="7">
    <source>
        <dbReference type="EMBL" id="KAG0665653.1"/>
    </source>
</evidence>
<feature type="compositionally biased region" description="Low complexity" evidence="5">
    <location>
        <begin position="382"/>
        <end position="419"/>
    </location>
</feature>
<accession>A0A9P6W626</accession>
<dbReference type="GO" id="GO:0008270">
    <property type="term" value="F:zinc ion binding"/>
    <property type="evidence" value="ECO:0007669"/>
    <property type="project" value="UniProtKB-KW"/>
</dbReference>
<evidence type="ECO:0000256" key="2">
    <source>
        <dbReference type="ARBA" id="ARBA00022771"/>
    </source>
</evidence>